<name>A0AA86VL04_9FABA</name>
<accession>A0AA86VL04</accession>
<dbReference type="Proteomes" id="UP001189624">
    <property type="component" value="Chromosome 5"/>
</dbReference>
<protein>
    <submittedName>
        <fullName evidence="1">Uncharacterized protein</fullName>
    </submittedName>
</protein>
<keyword evidence="2" id="KW-1185">Reference proteome</keyword>
<evidence type="ECO:0000313" key="1">
    <source>
        <dbReference type="EMBL" id="CAJ1955435.1"/>
    </source>
</evidence>
<organism evidence="1 2">
    <name type="scientific">Sphenostylis stenocarpa</name>
    <dbReference type="NCBI Taxonomy" id="92480"/>
    <lineage>
        <taxon>Eukaryota</taxon>
        <taxon>Viridiplantae</taxon>
        <taxon>Streptophyta</taxon>
        <taxon>Embryophyta</taxon>
        <taxon>Tracheophyta</taxon>
        <taxon>Spermatophyta</taxon>
        <taxon>Magnoliopsida</taxon>
        <taxon>eudicotyledons</taxon>
        <taxon>Gunneridae</taxon>
        <taxon>Pentapetalae</taxon>
        <taxon>rosids</taxon>
        <taxon>fabids</taxon>
        <taxon>Fabales</taxon>
        <taxon>Fabaceae</taxon>
        <taxon>Papilionoideae</taxon>
        <taxon>50 kb inversion clade</taxon>
        <taxon>NPAAA clade</taxon>
        <taxon>indigoferoid/millettioid clade</taxon>
        <taxon>Phaseoleae</taxon>
        <taxon>Sphenostylis</taxon>
    </lineage>
</organism>
<reference evidence="1" key="1">
    <citation type="submission" date="2023-10" db="EMBL/GenBank/DDBJ databases">
        <authorList>
            <person name="Domelevo Entfellner J.-B."/>
        </authorList>
    </citation>
    <scope>NUCLEOTIDE SEQUENCE</scope>
</reference>
<dbReference type="AlphaFoldDB" id="A0AA86VL04"/>
<dbReference type="Gramene" id="rna-AYBTSS11_LOCUS16124">
    <property type="protein sequence ID" value="CAJ1955435.1"/>
    <property type="gene ID" value="gene-AYBTSS11_LOCUS16124"/>
</dbReference>
<proteinExistence type="predicted"/>
<sequence>MKEPTKNCKEAQSKNDAEIEIRGGRYGFRYKEKIFLVFRKRTEEKTEKRNVRVSRRVLLGLWFP</sequence>
<evidence type="ECO:0000313" key="2">
    <source>
        <dbReference type="Proteomes" id="UP001189624"/>
    </source>
</evidence>
<dbReference type="EMBL" id="OY731402">
    <property type="protein sequence ID" value="CAJ1955435.1"/>
    <property type="molecule type" value="Genomic_DNA"/>
</dbReference>
<gene>
    <name evidence="1" type="ORF">AYBTSS11_LOCUS16124</name>
</gene>